<evidence type="ECO:0000313" key="2">
    <source>
        <dbReference type="Proteomes" id="UP000622580"/>
    </source>
</evidence>
<dbReference type="PANTHER" id="PTHR35105:SF2">
    <property type="entry name" value="PROTEIN CDI"/>
    <property type="match status" value="1"/>
</dbReference>
<proteinExistence type="predicted"/>
<sequence length="228" mass="25834">MLDVFIGYDPQEVVAYHVLCQSILEHASRPVRFTPIDLASLTAVFRRPPVSAQSTAFSFSRFLTPYLSQYRGWSLFIDCDMLARADIAELFALADDRYAVMVCQHDYTPKDTVKFLNHPQARYAKKNWSSVMLLNNARCGALTPQYVEQATGLDLHQFNWLTDPADIGQLPLEWNWLVGEYPYSPHARLAHFTRGGPYFAGYESSDYADEWRAAQARAMAAAGRGQPL</sequence>
<keyword evidence="2" id="KW-1185">Reference proteome</keyword>
<organism evidence="1 2">
    <name type="scientific">Phenylobacterium glaciei</name>
    <dbReference type="NCBI Taxonomy" id="2803784"/>
    <lineage>
        <taxon>Bacteria</taxon>
        <taxon>Pseudomonadati</taxon>
        <taxon>Pseudomonadota</taxon>
        <taxon>Alphaproteobacteria</taxon>
        <taxon>Caulobacterales</taxon>
        <taxon>Caulobacteraceae</taxon>
        <taxon>Phenylobacterium</taxon>
    </lineage>
</organism>
<accession>A0A941D2V2</accession>
<gene>
    <name evidence="1" type="ORF">JKL49_10545</name>
</gene>
<name>A0A941D2V2_9CAUL</name>
<dbReference type="RefSeq" id="WP_215340294.1">
    <property type="nucleotide sequence ID" value="NZ_JAGSGD010000001.1"/>
</dbReference>
<reference evidence="1" key="1">
    <citation type="submission" date="2021-04" db="EMBL/GenBank/DDBJ databases">
        <title>Draft genome assembly of strain Phenylobacterium sp. 20VBR1 using MiniION and Illumina platforms.</title>
        <authorList>
            <person name="Thomas F.A."/>
            <person name="Krishnan K.P."/>
            <person name="Sinha R.K."/>
        </authorList>
    </citation>
    <scope>NUCLEOTIDE SEQUENCE</scope>
    <source>
        <strain evidence="1">20VBR1</strain>
    </source>
</reference>
<dbReference type="Proteomes" id="UP000622580">
    <property type="component" value="Unassembled WGS sequence"/>
</dbReference>
<evidence type="ECO:0008006" key="3">
    <source>
        <dbReference type="Google" id="ProtNLM"/>
    </source>
</evidence>
<dbReference type="EMBL" id="JAGSGD010000001">
    <property type="protein sequence ID" value="MBR7619828.1"/>
    <property type="molecule type" value="Genomic_DNA"/>
</dbReference>
<comment type="caution">
    <text evidence="1">The sequence shown here is derived from an EMBL/GenBank/DDBJ whole genome shotgun (WGS) entry which is preliminary data.</text>
</comment>
<evidence type="ECO:0000313" key="1">
    <source>
        <dbReference type="EMBL" id="MBR7619828.1"/>
    </source>
</evidence>
<dbReference type="SUPFAM" id="SSF53448">
    <property type="entry name" value="Nucleotide-diphospho-sugar transferases"/>
    <property type="match status" value="1"/>
</dbReference>
<dbReference type="Gene3D" id="3.90.550.10">
    <property type="entry name" value="Spore Coat Polysaccharide Biosynthesis Protein SpsA, Chain A"/>
    <property type="match status" value="1"/>
</dbReference>
<dbReference type="AlphaFoldDB" id="A0A941D2V2"/>
<dbReference type="PANTHER" id="PTHR35105">
    <property type="entry name" value="EXPRESSED PROTEIN"/>
    <property type="match status" value="1"/>
</dbReference>
<dbReference type="InterPro" id="IPR029044">
    <property type="entry name" value="Nucleotide-diphossugar_trans"/>
</dbReference>
<protein>
    <recommendedName>
        <fullName evidence="3">Glycosyltransferase</fullName>
    </recommendedName>
</protein>